<name>A0A944DCT7_DENI1</name>
<feature type="chain" id="PRO_5036984671" description="DNA repair protein" evidence="2">
    <location>
        <begin position="21"/>
        <end position="208"/>
    </location>
</feature>
<organism evidence="3 4">
    <name type="scientific">Denitromonas iodatirespirans</name>
    <dbReference type="NCBI Taxonomy" id="2795389"/>
    <lineage>
        <taxon>Bacteria</taxon>
        <taxon>Pseudomonadati</taxon>
        <taxon>Pseudomonadota</taxon>
        <taxon>Betaproteobacteria</taxon>
        <taxon>Rhodocyclales</taxon>
        <taxon>Zoogloeaceae</taxon>
        <taxon>Denitromonas</taxon>
    </lineage>
</organism>
<keyword evidence="2" id="KW-0732">Signal</keyword>
<comment type="caution">
    <text evidence="3">The sequence shown here is derived from an EMBL/GenBank/DDBJ whole genome shotgun (WGS) entry which is preliminary data.</text>
</comment>
<keyword evidence="4" id="KW-1185">Reference proteome</keyword>
<sequence>MLRHALLAVCIGVLMPPALAQSSADAQLRQLRLQVRQAMQAARDAQQAAEAAKADAEAARAENADLQAKLGEAAGRRDAAAASASRLSEDKRALEVELAERTRTQAETQALLDQVRAELNAQVAGRRQAEAGLRDTDAALSICRNHNAQLVGAVDDLLDAYQNKGVFDALGEGEPFTGIGRVRLENLLETYRDKVREATEPVAGGAVQ</sequence>
<dbReference type="AlphaFoldDB" id="A0A944DCT7"/>
<dbReference type="Proteomes" id="UP000694660">
    <property type="component" value="Unassembled WGS sequence"/>
</dbReference>
<feature type="signal peptide" evidence="2">
    <location>
        <begin position="1"/>
        <end position="20"/>
    </location>
</feature>
<dbReference type="EMBL" id="JAEKFT010000019">
    <property type="protein sequence ID" value="MBT0962706.1"/>
    <property type="molecule type" value="Genomic_DNA"/>
</dbReference>
<evidence type="ECO:0000256" key="2">
    <source>
        <dbReference type="SAM" id="SignalP"/>
    </source>
</evidence>
<protein>
    <recommendedName>
        <fullName evidence="5">DNA repair protein</fullName>
    </recommendedName>
</protein>
<dbReference type="RefSeq" id="WP_214362656.1">
    <property type="nucleotide sequence ID" value="NZ_JAEKFT010000019.1"/>
</dbReference>
<evidence type="ECO:0000256" key="1">
    <source>
        <dbReference type="SAM" id="Coils"/>
    </source>
</evidence>
<proteinExistence type="predicted"/>
<evidence type="ECO:0000313" key="3">
    <source>
        <dbReference type="EMBL" id="MBT0962706.1"/>
    </source>
</evidence>
<feature type="coiled-coil region" evidence="1">
    <location>
        <begin position="28"/>
        <end position="76"/>
    </location>
</feature>
<keyword evidence="1" id="KW-0175">Coiled coil</keyword>
<reference evidence="4" key="1">
    <citation type="journal article" date="2022" name="ISME J.">
        <title>Genetic and phylogenetic analysis of dissimilatory iodate-reducing bacteria identifies potential niches across the world's oceans.</title>
        <authorList>
            <person name="Reyes-Umana V."/>
            <person name="Henning Z."/>
            <person name="Lee K."/>
            <person name="Barnum T.P."/>
            <person name="Coates J.D."/>
        </authorList>
    </citation>
    <scope>NUCLEOTIDE SEQUENCE [LARGE SCALE GENOMIC DNA]</scope>
    <source>
        <strain evidence="4">IR12</strain>
    </source>
</reference>
<evidence type="ECO:0000313" key="4">
    <source>
        <dbReference type="Proteomes" id="UP000694660"/>
    </source>
</evidence>
<evidence type="ECO:0008006" key="5">
    <source>
        <dbReference type="Google" id="ProtNLM"/>
    </source>
</evidence>
<accession>A0A944DCT7</accession>
<gene>
    <name evidence="3" type="ORF">I8J34_16110</name>
</gene>